<keyword evidence="8" id="KW-1185">Reference proteome</keyword>
<evidence type="ECO:0000256" key="2">
    <source>
        <dbReference type="ARBA" id="ARBA00022679"/>
    </source>
</evidence>
<accession>A0AAN9I9Q9</accession>
<feature type="compositionally biased region" description="Polar residues" evidence="5">
    <location>
        <begin position="1"/>
        <end position="10"/>
    </location>
</feature>
<dbReference type="Pfam" id="PF22528">
    <property type="entry name" value="PRMT_C"/>
    <property type="match status" value="1"/>
</dbReference>
<reference evidence="7 8" key="1">
    <citation type="submission" date="2024-01" db="EMBL/GenBank/DDBJ databases">
        <title>The genomes of 5 underutilized Papilionoideae crops provide insights into root nodulation and disease resistanc.</title>
        <authorList>
            <person name="Yuan L."/>
        </authorList>
    </citation>
    <scope>NUCLEOTIDE SEQUENCE [LARGE SCALE GENOMIC DNA]</scope>
    <source>
        <strain evidence="7">ZHUSHIDOU_FW_LH</strain>
        <tissue evidence="7">Leaf</tissue>
    </source>
</reference>
<feature type="region of interest" description="Disordered" evidence="5">
    <location>
        <begin position="1"/>
        <end position="39"/>
    </location>
</feature>
<evidence type="ECO:0000256" key="4">
    <source>
        <dbReference type="PROSITE-ProRule" id="PRU01015"/>
    </source>
</evidence>
<feature type="compositionally biased region" description="Basic residues" evidence="5">
    <location>
        <begin position="22"/>
        <end position="34"/>
    </location>
</feature>
<dbReference type="GO" id="GO:0016274">
    <property type="term" value="F:protein-arginine N-methyltransferase activity"/>
    <property type="evidence" value="ECO:0007669"/>
    <property type="project" value="InterPro"/>
</dbReference>
<dbReference type="GO" id="GO:0042054">
    <property type="term" value="F:histone methyltransferase activity"/>
    <property type="evidence" value="ECO:0007669"/>
    <property type="project" value="TreeGrafter"/>
</dbReference>
<dbReference type="InterPro" id="IPR055135">
    <property type="entry name" value="PRMT_dom"/>
</dbReference>
<dbReference type="GO" id="GO:0032259">
    <property type="term" value="P:methylation"/>
    <property type="evidence" value="ECO:0007669"/>
    <property type="project" value="UniProtKB-KW"/>
</dbReference>
<protein>
    <recommendedName>
        <fullName evidence="6">Protein arginine N-methyltransferase domain-containing protein</fullName>
    </recommendedName>
</protein>
<dbReference type="PANTHER" id="PTHR11006">
    <property type="entry name" value="PROTEIN ARGININE N-METHYLTRANSFERASE"/>
    <property type="match status" value="1"/>
</dbReference>
<evidence type="ECO:0000256" key="3">
    <source>
        <dbReference type="ARBA" id="ARBA00022691"/>
    </source>
</evidence>
<comment type="caution">
    <text evidence="7">The sequence shown here is derived from an EMBL/GenBank/DDBJ whole genome shotgun (WGS) entry which is preliminary data.</text>
</comment>
<dbReference type="EMBL" id="JAYWIO010000004">
    <property type="protein sequence ID" value="KAK7270129.1"/>
    <property type="molecule type" value="Genomic_DNA"/>
</dbReference>
<dbReference type="AlphaFoldDB" id="A0AAN9I9Q9"/>
<dbReference type="PROSITE" id="PS51678">
    <property type="entry name" value="SAM_MT_PRMT"/>
    <property type="match status" value="1"/>
</dbReference>
<keyword evidence="1 4" id="KW-0489">Methyltransferase</keyword>
<feature type="domain" description="Protein arginine N-methyltransferase" evidence="6">
    <location>
        <begin position="144"/>
        <end position="249"/>
    </location>
</feature>
<dbReference type="InterPro" id="IPR029063">
    <property type="entry name" value="SAM-dependent_MTases_sf"/>
</dbReference>
<dbReference type="Gene3D" id="2.70.160.11">
    <property type="entry name" value="Hnrnp arginine n-methyltransferase1"/>
    <property type="match status" value="1"/>
</dbReference>
<keyword evidence="3 4" id="KW-0949">S-adenosyl-L-methionine</keyword>
<evidence type="ECO:0000256" key="1">
    <source>
        <dbReference type="ARBA" id="ARBA00022603"/>
    </source>
</evidence>
<feature type="region of interest" description="Disordered" evidence="5">
    <location>
        <begin position="255"/>
        <end position="294"/>
    </location>
</feature>
<dbReference type="PANTHER" id="PTHR11006:SF73">
    <property type="entry name" value="PROTEIN ARGININE N-METHYLTRANSFERASE 6"/>
    <property type="match status" value="1"/>
</dbReference>
<proteinExistence type="predicted"/>
<dbReference type="Gene3D" id="3.40.50.150">
    <property type="entry name" value="Vaccinia Virus protein VP39"/>
    <property type="match status" value="1"/>
</dbReference>
<name>A0AAN9I9Q9_CROPI</name>
<dbReference type="SUPFAM" id="SSF53335">
    <property type="entry name" value="S-adenosyl-L-methionine-dependent methyltransferases"/>
    <property type="match status" value="1"/>
</dbReference>
<evidence type="ECO:0000313" key="8">
    <source>
        <dbReference type="Proteomes" id="UP001372338"/>
    </source>
</evidence>
<gene>
    <name evidence="7" type="ORF">RIF29_23049</name>
</gene>
<dbReference type="InterPro" id="IPR025799">
    <property type="entry name" value="Arg_MeTrfase"/>
</dbReference>
<feature type="compositionally biased region" description="Acidic residues" evidence="5">
    <location>
        <begin position="263"/>
        <end position="273"/>
    </location>
</feature>
<evidence type="ECO:0000313" key="7">
    <source>
        <dbReference type="EMBL" id="KAK7270129.1"/>
    </source>
</evidence>
<dbReference type="CDD" id="cd02440">
    <property type="entry name" value="AdoMet_MTases"/>
    <property type="match status" value="1"/>
</dbReference>
<dbReference type="Proteomes" id="UP001372338">
    <property type="component" value="Unassembled WGS sequence"/>
</dbReference>
<evidence type="ECO:0000259" key="6">
    <source>
        <dbReference type="Pfam" id="PF22528"/>
    </source>
</evidence>
<evidence type="ECO:0000256" key="5">
    <source>
        <dbReference type="SAM" id="MobiDB-lite"/>
    </source>
</evidence>
<organism evidence="7 8">
    <name type="scientific">Crotalaria pallida</name>
    <name type="common">Smooth rattlebox</name>
    <name type="synonym">Crotalaria striata</name>
    <dbReference type="NCBI Taxonomy" id="3830"/>
    <lineage>
        <taxon>Eukaryota</taxon>
        <taxon>Viridiplantae</taxon>
        <taxon>Streptophyta</taxon>
        <taxon>Embryophyta</taxon>
        <taxon>Tracheophyta</taxon>
        <taxon>Spermatophyta</taxon>
        <taxon>Magnoliopsida</taxon>
        <taxon>eudicotyledons</taxon>
        <taxon>Gunneridae</taxon>
        <taxon>Pentapetalae</taxon>
        <taxon>rosids</taxon>
        <taxon>fabids</taxon>
        <taxon>Fabales</taxon>
        <taxon>Fabaceae</taxon>
        <taxon>Papilionoideae</taxon>
        <taxon>50 kb inversion clade</taxon>
        <taxon>genistoids sensu lato</taxon>
        <taxon>core genistoids</taxon>
        <taxon>Crotalarieae</taxon>
        <taxon>Crotalaria</taxon>
    </lineage>
</organism>
<sequence length="370" mass="42354">MQQQHEQGFNLNAPPPPPPPPARRRRARRSRRSPSPKPQPYRNLDIAYFNCYANACIHEEMIKVYAVEASNIAIQAQSIIEANNLSHIIKVLHGRVEDVEIKEKVDVIVSEWMGYMLFYENMLGSVITARDRWLKPGGLMIPSDATLYMAPITNINKYNETTDFWRNVYGIDMSAMIPSSIQCKFEEPSVETISADKVLARPHVVKRIDCHSVTIPELLSITSMFKFTPTFQATLHGFAFWFDVEFNGPVLAPEPISWAPPTESDDDHPEEEDGSKRKREPNPELPFLSTSPGDPSTHWYQSSIYLYDTIEVEKDQLIEGSFRWSVLPEKDCLQLELHSHLRNNFSVTETTEKLANPYSLYYYGGTEILL</sequence>
<keyword evidence="2 4" id="KW-0808">Transferase</keyword>